<sequence>IDHNSSHANIIPQTDDSQHNLRKCQYNPSSKQPSLGKSQQPSSSSKGSSSSTSGKHQENKHRVLNMEILSI</sequence>
<feature type="compositionally biased region" description="Low complexity" evidence="1">
    <location>
        <begin position="28"/>
        <end position="54"/>
    </location>
</feature>
<comment type="caution">
    <text evidence="2">The sequence shown here is derived from an EMBL/GenBank/DDBJ whole genome shotgun (WGS) entry which is preliminary data.</text>
</comment>
<dbReference type="EMBL" id="CAMKVN010003234">
    <property type="protein sequence ID" value="CAI2184119.1"/>
    <property type="molecule type" value="Genomic_DNA"/>
</dbReference>
<feature type="compositionally biased region" description="Polar residues" evidence="1">
    <location>
        <begin position="1"/>
        <end position="15"/>
    </location>
</feature>
<evidence type="ECO:0000313" key="3">
    <source>
        <dbReference type="Proteomes" id="UP001153678"/>
    </source>
</evidence>
<organism evidence="2 3">
    <name type="scientific">Funneliformis geosporum</name>
    <dbReference type="NCBI Taxonomy" id="1117311"/>
    <lineage>
        <taxon>Eukaryota</taxon>
        <taxon>Fungi</taxon>
        <taxon>Fungi incertae sedis</taxon>
        <taxon>Mucoromycota</taxon>
        <taxon>Glomeromycotina</taxon>
        <taxon>Glomeromycetes</taxon>
        <taxon>Glomerales</taxon>
        <taxon>Glomeraceae</taxon>
        <taxon>Funneliformis</taxon>
    </lineage>
</organism>
<feature type="non-terminal residue" evidence="2">
    <location>
        <position position="1"/>
    </location>
</feature>
<gene>
    <name evidence="2" type="ORF">FWILDA_LOCUS11421</name>
</gene>
<dbReference type="AlphaFoldDB" id="A0A9W4WZJ5"/>
<keyword evidence="3" id="KW-1185">Reference proteome</keyword>
<dbReference type="Proteomes" id="UP001153678">
    <property type="component" value="Unassembled WGS sequence"/>
</dbReference>
<evidence type="ECO:0000256" key="1">
    <source>
        <dbReference type="SAM" id="MobiDB-lite"/>
    </source>
</evidence>
<proteinExistence type="predicted"/>
<protein>
    <submittedName>
        <fullName evidence="2">18690_t:CDS:1</fullName>
    </submittedName>
</protein>
<evidence type="ECO:0000313" key="2">
    <source>
        <dbReference type="EMBL" id="CAI2184119.1"/>
    </source>
</evidence>
<reference evidence="2" key="1">
    <citation type="submission" date="2022-08" db="EMBL/GenBank/DDBJ databases">
        <authorList>
            <person name="Kallberg Y."/>
            <person name="Tangrot J."/>
            <person name="Rosling A."/>
        </authorList>
    </citation>
    <scope>NUCLEOTIDE SEQUENCE</scope>
    <source>
        <strain evidence="2">Wild A</strain>
    </source>
</reference>
<name>A0A9W4WZJ5_9GLOM</name>
<accession>A0A9W4WZJ5</accession>
<feature type="region of interest" description="Disordered" evidence="1">
    <location>
        <begin position="1"/>
        <end position="71"/>
    </location>
</feature>